<sequence length="292" mass="31694">MLTGLKFIHDTGIIHCDLKPENLMLSLDHPTSTSTSSTSNSISPQFPSQFQTRAHSTSITSTISATSTTSTNTLQSHYTTPTTQPHFTLKIIDFGSSCPKSKLTYSYLQSRFYRAPEVCLGARYDTKIDIWSLGTIVAELFTGVPLFQCKDEFELFNEFLAFCGVPSKRYILGLRMQLVDEGPVCDLSGRHAGVNAATNVGGDGNGVGEGGMPLLGANASGGWRDGFGTKNDSAFGVGLSAATTAGGQGANGSGANTKYNEEEKLFETDQLFYVVVEGFWFRWWDFDEVFGF</sequence>
<gene>
    <name evidence="1" type="ORF">Amon02_001220800</name>
</gene>
<dbReference type="Proteomes" id="UP001165064">
    <property type="component" value="Unassembled WGS sequence"/>
</dbReference>
<reference evidence="1" key="1">
    <citation type="submission" date="2023-04" db="EMBL/GenBank/DDBJ databases">
        <title>Ambrosiozyma monospora NBRC 10751.</title>
        <authorList>
            <person name="Ichikawa N."/>
            <person name="Sato H."/>
            <person name="Tonouchi N."/>
        </authorList>
    </citation>
    <scope>NUCLEOTIDE SEQUENCE</scope>
    <source>
        <strain evidence="1">NBRC 10751</strain>
    </source>
</reference>
<dbReference type="EMBL" id="BSXS01014193">
    <property type="protein sequence ID" value="GMF05089.1"/>
    <property type="molecule type" value="Genomic_DNA"/>
</dbReference>
<evidence type="ECO:0000313" key="2">
    <source>
        <dbReference type="Proteomes" id="UP001165064"/>
    </source>
</evidence>
<accession>A0ACB5U8J2</accession>
<proteinExistence type="predicted"/>
<organism evidence="1 2">
    <name type="scientific">Ambrosiozyma monospora</name>
    <name type="common">Yeast</name>
    <name type="synonym">Endomycopsis monosporus</name>
    <dbReference type="NCBI Taxonomy" id="43982"/>
    <lineage>
        <taxon>Eukaryota</taxon>
        <taxon>Fungi</taxon>
        <taxon>Dikarya</taxon>
        <taxon>Ascomycota</taxon>
        <taxon>Saccharomycotina</taxon>
        <taxon>Pichiomycetes</taxon>
        <taxon>Pichiales</taxon>
        <taxon>Pichiaceae</taxon>
        <taxon>Ambrosiozyma</taxon>
    </lineage>
</organism>
<evidence type="ECO:0000313" key="1">
    <source>
        <dbReference type="EMBL" id="GMF05089.1"/>
    </source>
</evidence>
<comment type="caution">
    <text evidence="1">The sequence shown here is derived from an EMBL/GenBank/DDBJ whole genome shotgun (WGS) entry which is preliminary data.</text>
</comment>
<name>A0ACB5U8J2_AMBMO</name>
<protein>
    <submittedName>
        <fullName evidence="1">Unnamed protein product</fullName>
    </submittedName>
</protein>
<keyword evidence="2" id="KW-1185">Reference proteome</keyword>